<dbReference type="AlphaFoldDB" id="A0A915KZ94"/>
<dbReference type="InterPro" id="IPR049372">
    <property type="entry name" value="PPP1R21_C"/>
</dbReference>
<dbReference type="GO" id="GO:0005769">
    <property type="term" value="C:early endosome"/>
    <property type="evidence" value="ECO:0007669"/>
    <property type="project" value="TreeGrafter"/>
</dbReference>
<dbReference type="PANTHER" id="PTHR21448:SF0">
    <property type="entry name" value="PROTEIN PHOSPHATASE 1 REGULATORY SUBUNIT 21"/>
    <property type="match status" value="1"/>
</dbReference>
<dbReference type="WBParaSite" id="nRc.2.0.1.t44268-RA">
    <property type="protein sequence ID" value="nRc.2.0.1.t44268-RA"/>
    <property type="gene ID" value="nRc.2.0.1.g44268"/>
</dbReference>
<dbReference type="GO" id="GO:0016020">
    <property type="term" value="C:membrane"/>
    <property type="evidence" value="ECO:0007669"/>
    <property type="project" value="TreeGrafter"/>
</dbReference>
<dbReference type="InterPro" id="IPR040024">
    <property type="entry name" value="PPP1R21"/>
</dbReference>
<evidence type="ECO:0000256" key="1">
    <source>
        <dbReference type="SAM" id="Coils"/>
    </source>
</evidence>
<evidence type="ECO:0000256" key="2">
    <source>
        <dbReference type="SAM" id="MobiDB-lite"/>
    </source>
</evidence>
<sequence length="223" mass="25249">MTLKGLFILGFFGGTERNGMQLAECNRTKGKFSFGSVGDQSSPNCSNYSSITGLSVSKENNQILDLQQQLKEKRQRIAELEKDNERLSLENHLAVKCGVKCPSTISSSSEQQVSPPDDLSRLTEDFYSQKLSESNARIQEEQSKILYYDNECRNLLTQLETAKRDADQYQSMSEELTKSLDNAKDETETMQRNYESQIKALSEHVAKLSQNKEESASKKGFFR</sequence>
<name>A0A915KZ94_ROMCU</name>
<evidence type="ECO:0000313" key="5">
    <source>
        <dbReference type="WBParaSite" id="nRc.2.0.1.t44268-RA"/>
    </source>
</evidence>
<keyword evidence="1" id="KW-0175">Coiled coil</keyword>
<reference evidence="5" key="1">
    <citation type="submission" date="2022-11" db="UniProtKB">
        <authorList>
            <consortium name="WormBaseParasite"/>
        </authorList>
    </citation>
    <scope>IDENTIFICATION</scope>
</reference>
<organism evidence="4 5">
    <name type="scientific">Romanomermis culicivorax</name>
    <name type="common">Nematode worm</name>
    <dbReference type="NCBI Taxonomy" id="13658"/>
    <lineage>
        <taxon>Eukaryota</taxon>
        <taxon>Metazoa</taxon>
        <taxon>Ecdysozoa</taxon>
        <taxon>Nematoda</taxon>
        <taxon>Enoplea</taxon>
        <taxon>Dorylaimia</taxon>
        <taxon>Mermithida</taxon>
        <taxon>Mermithoidea</taxon>
        <taxon>Mermithidae</taxon>
        <taxon>Romanomermis</taxon>
    </lineage>
</organism>
<dbReference type="Pfam" id="PF21636">
    <property type="entry name" value="PPP1R21_C"/>
    <property type="match status" value="1"/>
</dbReference>
<protein>
    <submittedName>
        <fullName evidence="5">Protein phosphatase 1 regulatory subunit 21 C-terminal domain-containing protein</fullName>
    </submittedName>
</protein>
<feature type="compositionally biased region" description="Basic and acidic residues" evidence="2">
    <location>
        <begin position="175"/>
        <end position="189"/>
    </location>
</feature>
<proteinExistence type="predicted"/>
<feature type="region of interest" description="Disordered" evidence="2">
    <location>
        <begin position="173"/>
        <end position="196"/>
    </location>
</feature>
<evidence type="ECO:0000259" key="3">
    <source>
        <dbReference type="Pfam" id="PF21636"/>
    </source>
</evidence>
<dbReference type="Proteomes" id="UP000887565">
    <property type="component" value="Unplaced"/>
</dbReference>
<feature type="coiled-coil region" evidence="1">
    <location>
        <begin position="56"/>
        <end position="90"/>
    </location>
</feature>
<keyword evidence="4" id="KW-1185">Reference proteome</keyword>
<accession>A0A915KZ94</accession>
<evidence type="ECO:0000313" key="4">
    <source>
        <dbReference type="Proteomes" id="UP000887565"/>
    </source>
</evidence>
<feature type="domain" description="Protein phosphatase 1 regulatory subunit 21 C-terminal" evidence="3">
    <location>
        <begin position="113"/>
        <end position="210"/>
    </location>
</feature>
<dbReference type="PANTHER" id="PTHR21448">
    <property type="entry name" value="SMOOTH MUSCLE MYOSIN HEAVY CHAIN-RELATED"/>
    <property type="match status" value="1"/>
</dbReference>